<gene>
    <name evidence="12" type="ORF">G210_2453</name>
</gene>
<keyword evidence="6" id="KW-0677">Repeat</keyword>
<dbReference type="HOGENOM" id="CLU_046581_1_0_1"/>
<dbReference type="InterPro" id="IPR019775">
    <property type="entry name" value="WD40_repeat_CS"/>
</dbReference>
<dbReference type="eggNOG" id="KOG0277">
    <property type="taxonomic scope" value="Eukaryota"/>
</dbReference>
<comment type="similarity">
    <text evidence="9">Belongs to the WD repeat peroxin-7 family.</text>
</comment>
<proteinExistence type="inferred from homology"/>
<evidence type="ECO:0000256" key="6">
    <source>
        <dbReference type="ARBA" id="ARBA00022737"/>
    </source>
</evidence>
<evidence type="ECO:0000313" key="12">
    <source>
        <dbReference type="EMBL" id="EMG47240.1"/>
    </source>
</evidence>
<keyword evidence="4" id="KW-0963">Cytoplasm</keyword>
<organism evidence="12 13">
    <name type="scientific">Candida maltosa (strain Xu316)</name>
    <name type="common">Yeast</name>
    <dbReference type="NCBI Taxonomy" id="1245528"/>
    <lineage>
        <taxon>Eukaryota</taxon>
        <taxon>Fungi</taxon>
        <taxon>Dikarya</taxon>
        <taxon>Ascomycota</taxon>
        <taxon>Saccharomycotina</taxon>
        <taxon>Pichiomycetes</taxon>
        <taxon>Debaryomycetaceae</taxon>
        <taxon>Candida/Lodderomyces clade</taxon>
        <taxon>Candida</taxon>
    </lineage>
</organism>
<evidence type="ECO:0000256" key="9">
    <source>
        <dbReference type="ARBA" id="ARBA00024017"/>
    </source>
</evidence>
<comment type="subcellular location">
    <subcellularLocation>
        <location evidence="2">Cytoplasm</location>
        <location evidence="2">Cytosol</location>
    </subcellularLocation>
    <subcellularLocation>
        <location evidence="1">Peroxisome matrix</location>
    </subcellularLocation>
</comment>
<keyword evidence="8" id="KW-0576">Peroxisome</keyword>
<evidence type="ECO:0000256" key="3">
    <source>
        <dbReference type="ARBA" id="ARBA00022448"/>
    </source>
</evidence>
<dbReference type="PROSITE" id="PS50294">
    <property type="entry name" value="WD_REPEATS_REGION"/>
    <property type="match status" value="1"/>
</dbReference>
<evidence type="ECO:0000256" key="10">
    <source>
        <dbReference type="ARBA" id="ARBA00032565"/>
    </source>
</evidence>
<reference evidence="12 13" key="1">
    <citation type="submission" date="2013-02" db="EMBL/GenBank/DDBJ databases">
        <title>Genome sequence of Candida maltosa Xu316, a potential industrial strain for xylitol and ethanol production.</title>
        <authorList>
            <person name="Yu J."/>
            <person name="Wang Q."/>
            <person name="Geng X."/>
            <person name="Bao W."/>
            <person name="He P."/>
            <person name="Cai J."/>
        </authorList>
    </citation>
    <scope>NUCLEOTIDE SEQUENCE [LARGE SCALE GENOMIC DNA]</scope>
    <source>
        <strain evidence="13">Xu316</strain>
    </source>
</reference>
<dbReference type="PROSITE" id="PS00678">
    <property type="entry name" value="WD_REPEATS_1"/>
    <property type="match status" value="1"/>
</dbReference>
<dbReference type="PRINTS" id="PR00320">
    <property type="entry name" value="GPROTEINBRPT"/>
</dbReference>
<dbReference type="EMBL" id="AOGT01001661">
    <property type="protein sequence ID" value="EMG47240.1"/>
    <property type="molecule type" value="Genomic_DNA"/>
</dbReference>
<dbReference type="OMA" id="FAVHWNL"/>
<dbReference type="OrthoDB" id="273771at2759"/>
<dbReference type="GO" id="GO:0016558">
    <property type="term" value="P:protein import into peroxisome matrix"/>
    <property type="evidence" value="ECO:0007669"/>
    <property type="project" value="InterPro"/>
</dbReference>
<sequence>MLSFRTAGFSGYGVQYSPFFDNKLAVATAANYGLVGNGKLFVLNITPQGEIREEISWMTNDSLFSTAWSELNENQIVTSLGDGSIKIFDTTVPNFPILQWKEHEREVFSVSWGLTDKTQLVSSSWDGTIKLWTPGRNQSLLTLNSAMNNDLTTKISSAVPLSNQPQHQGINTSHCVYSAKFSPHAPWQIISCSGAGKVQIWDIRDRKPLQMEYVAHGGFECLSVAPNFYKPEVIASAGSNGSIHLWDLRLISSTPHIRGPSPLNELLGHQFAVRNIKFSPHNANELVSASYDMSCRVWQDSSQERARFLNAGAATVGIFPQHKEFVMDCDYSLWGQPGWIASTGWDEMVYVWDSNRFRV</sequence>
<comment type="caution">
    <text evidence="12">The sequence shown here is derived from an EMBL/GenBank/DDBJ whole genome shotgun (WGS) entry which is preliminary data.</text>
</comment>
<dbReference type="GO" id="GO:0005053">
    <property type="term" value="F:peroxisome matrix targeting signal-2 binding"/>
    <property type="evidence" value="ECO:0007669"/>
    <property type="project" value="InterPro"/>
</dbReference>
<dbReference type="InterPro" id="IPR020472">
    <property type="entry name" value="WD40_PAC1"/>
</dbReference>
<dbReference type="Gene3D" id="2.130.10.10">
    <property type="entry name" value="YVTN repeat-like/Quinoprotein amine dehydrogenase"/>
    <property type="match status" value="1"/>
</dbReference>
<evidence type="ECO:0000256" key="8">
    <source>
        <dbReference type="ARBA" id="ARBA00023140"/>
    </source>
</evidence>
<keyword evidence="3" id="KW-0813">Transport</keyword>
<dbReference type="PANTHER" id="PTHR46027:SF1">
    <property type="entry name" value="PEROXISOMAL TARGETING SIGNAL 2 RECEPTOR"/>
    <property type="match status" value="1"/>
</dbReference>
<evidence type="ECO:0000256" key="2">
    <source>
        <dbReference type="ARBA" id="ARBA00004514"/>
    </source>
</evidence>
<dbReference type="PANTHER" id="PTHR46027">
    <property type="entry name" value="PEROXISOMAL TARGETING SIGNAL 2 RECEPTOR"/>
    <property type="match status" value="1"/>
</dbReference>
<evidence type="ECO:0000256" key="11">
    <source>
        <dbReference type="PROSITE-ProRule" id="PRU00221"/>
    </source>
</evidence>
<accession>M3JWB4</accession>
<dbReference type="Pfam" id="PF00400">
    <property type="entry name" value="WD40"/>
    <property type="match status" value="4"/>
</dbReference>
<feature type="repeat" description="WD" evidence="11">
    <location>
        <begin position="266"/>
        <end position="308"/>
    </location>
</feature>
<dbReference type="STRING" id="1245528.M3JWB4"/>
<dbReference type="InterPro" id="IPR036322">
    <property type="entry name" value="WD40_repeat_dom_sf"/>
</dbReference>
<evidence type="ECO:0000256" key="1">
    <source>
        <dbReference type="ARBA" id="ARBA00004253"/>
    </source>
</evidence>
<feature type="repeat" description="WD" evidence="11">
    <location>
        <begin position="100"/>
        <end position="142"/>
    </location>
</feature>
<dbReference type="InterPro" id="IPR001680">
    <property type="entry name" value="WD40_rpt"/>
</dbReference>
<evidence type="ECO:0000256" key="5">
    <source>
        <dbReference type="ARBA" id="ARBA00022574"/>
    </source>
</evidence>
<evidence type="ECO:0000256" key="7">
    <source>
        <dbReference type="ARBA" id="ARBA00022927"/>
    </source>
</evidence>
<keyword evidence="5 11" id="KW-0853">WD repeat</keyword>
<dbReference type="InterPro" id="IPR015943">
    <property type="entry name" value="WD40/YVTN_repeat-like_dom_sf"/>
</dbReference>
<dbReference type="GO" id="GO:0005782">
    <property type="term" value="C:peroxisomal matrix"/>
    <property type="evidence" value="ECO:0007669"/>
    <property type="project" value="UniProtKB-SubCell"/>
</dbReference>
<name>M3JWB4_CANMX</name>
<dbReference type="InterPro" id="IPR044536">
    <property type="entry name" value="PEX7"/>
</dbReference>
<protein>
    <recommendedName>
        <fullName evidence="10">Peroxin-7</fullName>
    </recommendedName>
</protein>
<evidence type="ECO:0000313" key="13">
    <source>
        <dbReference type="Proteomes" id="UP000011777"/>
    </source>
</evidence>
<dbReference type="SMART" id="SM00320">
    <property type="entry name" value="WD40"/>
    <property type="match status" value="6"/>
</dbReference>
<dbReference type="AlphaFoldDB" id="M3JWB4"/>
<dbReference type="PROSITE" id="PS50082">
    <property type="entry name" value="WD_REPEATS_2"/>
    <property type="match status" value="2"/>
</dbReference>
<keyword evidence="7" id="KW-0653">Protein transport</keyword>
<keyword evidence="13" id="KW-1185">Reference proteome</keyword>
<dbReference type="Proteomes" id="UP000011777">
    <property type="component" value="Unassembled WGS sequence"/>
</dbReference>
<dbReference type="GO" id="GO:0005829">
    <property type="term" value="C:cytosol"/>
    <property type="evidence" value="ECO:0007669"/>
    <property type="project" value="UniProtKB-SubCell"/>
</dbReference>
<evidence type="ECO:0000256" key="4">
    <source>
        <dbReference type="ARBA" id="ARBA00022490"/>
    </source>
</evidence>
<dbReference type="SUPFAM" id="SSF50978">
    <property type="entry name" value="WD40 repeat-like"/>
    <property type="match status" value="1"/>
</dbReference>